<dbReference type="OrthoDB" id="1328450at2759"/>
<evidence type="ECO:0000313" key="2">
    <source>
        <dbReference type="Proteomes" id="UP000824120"/>
    </source>
</evidence>
<proteinExistence type="predicted"/>
<protein>
    <submittedName>
        <fullName evidence="1">Uncharacterized protein</fullName>
    </submittedName>
</protein>
<name>A0A9J5ZI12_SOLCO</name>
<sequence length="90" mass="10063">MTNQEADLLMKKAFAAMGGMPKDESKDEETKNQSLLAIEQTDKYDFLTLVAITEPGEAKTSCQTRDTILALMAGSDEEEEEEEDKQDQEN</sequence>
<organism evidence="1 2">
    <name type="scientific">Solanum commersonii</name>
    <name type="common">Commerson's wild potato</name>
    <name type="synonym">Commerson's nightshade</name>
    <dbReference type="NCBI Taxonomy" id="4109"/>
    <lineage>
        <taxon>Eukaryota</taxon>
        <taxon>Viridiplantae</taxon>
        <taxon>Streptophyta</taxon>
        <taxon>Embryophyta</taxon>
        <taxon>Tracheophyta</taxon>
        <taxon>Spermatophyta</taxon>
        <taxon>Magnoliopsida</taxon>
        <taxon>eudicotyledons</taxon>
        <taxon>Gunneridae</taxon>
        <taxon>Pentapetalae</taxon>
        <taxon>asterids</taxon>
        <taxon>lamiids</taxon>
        <taxon>Solanales</taxon>
        <taxon>Solanaceae</taxon>
        <taxon>Solanoideae</taxon>
        <taxon>Solaneae</taxon>
        <taxon>Solanum</taxon>
    </lineage>
</organism>
<dbReference type="AlphaFoldDB" id="A0A9J5ZI12"/>
<accession>A0A9J5ZI12</accession>
<dbReference type="EMBL" id="JACXVP010000004">
    <property type="protein sequence ID" value="KAG5611456.1"/>
    <property type="molecule type" value="Genomic_DNA"/>
</dbReference>
<dbReference type="Proteomes" id="UP000824120">
    <property type="component" value="Chromosome 4"/>
</dbReference>
<reference evidence="1 2" key="1">
    <citation type="submission" date="2020-09" db="EMBL/GenBank/DDBJ databases">
        <title>De no assembly of potato wild relative species, Solanum commersonii.</title>
        <authorList>
            <person name="Cho K."/>
        </authorList>
    </citation>
    <scope>NUCLEOTIDE SEQUENCE [LARGE SCALE GENOMIC DNA]</scope>
    <source>
        <strain evidence="1">LZ3.2</strain>
        <tissue evidence="1">Leaf</tissue>
    </source>
</reference>
<keyword evidence="2" id="KW-1185">Reference proteome</keyword>
<evidence type="ECO:0000313" key="1">
    <source>
        <dbReference type="EMBL" id="KAG5611456.1"/>
    </source>
</evidence>
<gene>
    <name evidence="1" type="ORF">H5410_022737</name>
</gene>
<comment type="caution">
    <text evidence="1">The sequence shown here is derived from an EMBL/GenBank/DDBJ whole genome shotgun (WGS) entry which is preliminary data.</text>
</comment>